<protein>
    <submittedName>
        <fullName evidence="6">Transcriptional regulator, TetR family</fullName>
    </submittedName>
</protein>
<evidence type="ECO:0000256" key="1">
    <source>
        <dbReference type="ARBA" id="ARBA00023015"/>
    </source>
</evidence>
<dbReference type="InterPro" id="IPR009057">
    <property type="entry name" value="Homeodomain-like_sf"/>
</dbReference>
<dbReference type="PANTHER" id="PTHR30055">
    <property type="entry name" value="HTH-TYPE TRANSCRIPTIONAL REGULATOR RUTR"/>
    <property type="match status" value="1"/>
</dbReference>
<evidence type="ECO:0000256" key="3">
    <source>
        <dbReference type="ARBA" id="ARBA00023163"/>
    </source>
</evidence>
<dbReference type="PANTHER" id="PTHR30055:SF220">
    <property type="entry name" value="TETR-FAMILY REGULATORY PROTEIN"/>
    <property type="match status" value="1"/>
</dbReference>
<dbReference type="Gene3D" id="1.10.357.10">
    <property type="entry name" value="Tetracycline Repressor, domain 2"/>
    <property type="match status" value="1"/>
</dbReference>
<evidence type="ECO:0000259" key="5">
    <source>
        <dbReference type="PROSITE" id="PS50977"/>
    </source>
</evidence>
<evidence type="ECO:0000313" key="6">
    <source>
        <dbReference type="EMBL" id="SDF42050.1"/>
    </source>
</evidence>
<dbReference type="AlphaFoldDB" id="A0A1G7KYW6"/>
<dbReference type="SUPFAM" id="SSF46689">
    <property type="entry name" value="Homeodomain-like"/>
    <property type="match status" value="1"/>
</dbReference>
<keyword evidence="2 4" id="KW-0238">DNA-binding</keyword>
<dbReference type="EMBL" id="FNCC01000001">
    <property type="protein sequence ID" value="SDF42050.1"/>
    <property type="molecule type" value="Genomic_DNA"/>
</dbReference>
<dbReference type="SUPFAM" id="SSF48498">
    <property type="entry name" value="Tetracyclin repressor-like, C-terminal domain"/>
    <property type="match status" value="1"/>
</dbReference>
<gene>
    <name evidence="6" type="ORF">SAMN05216553_101551</name>
</gene>
<reference evidence="7" key="1">
    <citation type="submission" date="2016-10" db="EMBL/GenBank/DDBJ databases">
        <authorList>
            <person name="Varghese N."/>
            <person name="Submissions S."/>
        </authorList>
    </citation>
    <scope>NUCLEOTIDE SEQUENCE [LARGE SCALE GENOMIC DNA]</scope>
    <source>
        <strain evidence="7">CGMCC 4.3506</strain>
    </source>
</reference>
<dbReference type="Pfam" id="PF13305">
    <property type="entry name" value="TetR_C_33"/>
    <property type="match status" value="1"/>
</dbReference>
<feature type="DNA-binding region" description="H-T-H motif" evidence="4">
    <location>
        <begin position="30"/>
        <end position="49"/>
    </location>
</feature>
<keyword evidence="7" id="KW-1185">Reference proteome</keyword>
<dbReference type="Pfam" id="PF00440">
    <property type="entry name" value="TetR_N"/>
    <property type="match status" value="1"/>
</dbReference>
<dbReference type="InterPro" id="IPR001647">
    <property type="entry name" value="HTH_TetR"/>
</dbReference>
<organism evidence="6 7">
    <name type="scientific">Lentzea fradiae</name>
    <dbReference type="NCBI Taxonomy" id="200378"/>
    <lineage>
        <taxon>Bacteria</taxon>
        <taxon>Bacillati</taxon>
        <taxon>Actinomycetota</taxon>
        <taxon>Actinomycetes</taxon>
        <taxon>Pseudonocardiales</taxon>
        <taxon>Pseudonocardiaceae</taxon>
        <taxon>Lentzea</taxon>
    </lineage>
</organism>
<dbReference type="STRING" id="200378.SAMN05216553_101551"/>
<dbReference type="RefSeq" id="WP_090045123.1">
    <property type="nucleotide sequence ID" value="NZ_FNCC01000001.1"/>
</dbReference>
<evidence type="ECO:0000256" key="4">
    <source>
        <dbReference type="PROSITE-ProRule" id="PRU00335"/>
    </source>
</evidence>
<dbReference type="OrthoDB" id="3173376at2"/>
<keyword evidence="1" id="KW-0805">Transcription regulation</keyword>
<evidence type="ECO:0000256" key="2">
    <source>
        <dbReference type="ARBA" id="ARBA00023125"/>
    </source>
</evidence>
<dbReference type="GO" id="GO:0000976">
    <property type="term" value="F:transcription cis-regulatory region binding"/>
    <property type="evidence" value="ECO:0007669"/>
    <property type="project" value="TreeGrafter"/>
</dbReference>
<feature type="domain" description="HTH tetR-type" evidence="5">
    <location>
        <begin position="7"/>
        <end position="67"/>
    </location>
</feature>
<dbReference type="InterPro" id="IPR036271">
    <property type="entry name" value="Tet_transcr_reg_TetR-rel_C_sf"/>
</dbReference>
<evidence type="ECO:0000313" key="7">
    <source>
        <dbReference type="Proteomes" id="UP000199623"/>
    </source>
</evidence>
<dbReference type="InterPro" id="IPR050109">
    <property type="entry name" value="HTH-type_TetR-like_transc_reg"/>
</dbReference>
<proteinExistence type="predicted"/>
<name>A0A1G7KYW6_9PSEU</name>
<accession>A0A1G7KYW6</accession>
<dbReference type="Proteomes" id="UP000199623">
    <property type="component" value="Unassembled WGS sequence"/>
</dbReference>
<dbReference type="PROSITE" id="PS50977">
    <property type="entry name" value="HTH_TETR_2"/>
    <property type="match status" value="1"/>
</dbReference>
<dbReference type="GO" id="GO:0003700">
    <property type="term" value="F:DNA-binding transcription factor activity"/>
    <property type="evidence" value="ECO:0007669"/>
    <property type="project" value="TreeGrafter"/>
</dbReference>
<sequence>MPPYHHGDLRRAVLAAAVDAITEHGPAGISLRDLARRVGVSHAGPVHHFKDKAGVLTALAAEGFALLADTLTDTRGRTGSFAELGVSYVRFAVEHKAHFEVMFRPDLHHPDDPDLTAARERAGAALAGGVADVEGERTGPDRRVAGVAAWSLVHGFATLWNTGNLDPGPDGDPLALARKVTPLLFEE</sequence>
<keyword evidence="3" id="KW-0804">Transcription</keyword>
<dbReference type="InterPro" id="IPR025996">
    <property type="entry name" value="MT1864/Rv1816-like_C"/>
</dbReference>